<feature type="domain" description="CBS" evidence="3">
    <location>
        <begin position="78"/>
        <end position="133"/>
    </location>
</feature>
<evidence type="ECO:0000313" key="4">
    <source>
        <dbReference type="EMBL" id="OGI45278.1"/>
    </source>
</evidence>
<dbReference type="InterPro" id="IPR051257">
    <property type="entry name" value="Diverse_CBS-Domain"/>
</dbReference>
<dbReference type="Pfam" id="PF00571">
    <property type="entry name" value="CBS"/>
    <property type="match status" value="2"/>
</dbReference>
<evidence type="ECO:0000313" key="5">
    <source>
        <dbReference type="Proteomes" id="UP000179344"/>
    </source>
</evidence>
<dbReference type="PANTHER" id="PTHR43080">
    <property type="entry name" value="CBS DOMAIN-CONTAINING PROTEIN CBSX3, MITOCHONDRIAL"/>
    <property type="match status" value="1"/>
</dbReference>
<dbReference type="SUPFAM" id="SSF54631">
    <property type="entry name" value="CBS-domain pair"/>
    <property type="match status" value="1"/>
</dbReference>
<dbReference type="EMBL" id="MFST01000007">
    <property type="protein sequence ID" value="OGI45278.1"/>
    <property type="molecule type" value="Genomic_DNA"/>
</dbReference>
<dbReference type="AlphaFoldDB" id="A0A1F6TJL5"/>
<dbReference type="InterPro" id="IPR000644">
    <property type="entry name" value="CBS_dom"/>
</dbReference>
<dbReference type="PROSITE" id="PS51371">
    <property type="entry name" value="CBS"/>
    <property type="match status" value="2"/>
</dbReference>
<evidence type="ECO:0000256" key="1">
    <source>
        <dbReference type="ARBA" id="ARBA00023122"/>
    </source>
</evidence>
<organism evidence="4 5">
    <name type="scientific">Candidatus Muproteobacteria bacterium RBG_16_65_31</name>
    <dbReference type="NCBI Taxonomy" id="1817759"/>
    <lineage>
        <taxon>Bacteria</taxon>
        <taxon>Pseudomonadati</taxon>
        <taxon>Pseudomonadota</taxon>
        <taxon>Candidatus Muproteobacteria</taxon>
    </lineage>
</organism>
<reference evidence="4 5" key="1">
    <citation type="journal article" date="2016" name="Nat. Commun.">
        <title>Thousands of microbial genomes shed light on interconnected biogeochemical processes in an aquifer system.</title>
        <authorList>
            <person name="Anantharaman K."/>
            <person name="Brown C.T."/>
            <person name="Hug L.A."/>
            <person name="Sharon I."/>
            <person name="Castelle C.J."/>
            <person name="Probst A.J."/>
            <person name="Thomas B.C."/>
            <person name="Singh A."/>
            <person name="Wilkins M.J."/>
            <person name="Karaoz U."/>
            <person name="Brodie E.L."/>
            <person name="Williams K.H."/>
            <person name="Hubbard S.S."/>
            <person name="Banfield J.F."/>
        </authorList>
    </citation>
    <scope>NUCLEOTIDE SEQUENCE [LARGE SCALE GENOMIC DNA]</scope>
</reference>
<dbReference type="SMART" id="SM00116">
    <property type="entry name" value="CBS"/>
    <property type="match status" value="2"/>
</dbReference>
<sequence length="135" mass="14600">MAQQPTIESAMTPFPYSVEADAHASSARTMMTQLNIRHLPVREGETLVGVLSDWGLRRAAELGLDVSSGGEARVRDVCSKEVLAVAPEEPLANVLTLMAEKHVETVLVVRNGKLAGIFTVTDACKRYADLLRKPG</sequence>
<keyword evidence="1 2" id="KW-0129">CBS domain</keyword>
<proteinExistence type="predicted"/>
<evidence type="ECO:0000256" key="2">
    <source>
        <dbReference type="PROSITE-ProRule" id="PRU00703"/>
    </source>
</evidence>
<evidence type="ECO:0000259" key="3">
    <source>
        <dbReference type="PROSITE" id="PS51371"/>
    </source>
</evidence>
<accession>A0A1F6TJL5</accession>
<dbReference type="InterPro" id="IPR046342">
    <property type="entry name" value="CBS_dom_sf"/>
</dbReference>
<dbReference type="Gene3D" id="3.10.580.10">
    <property type="entry name" value="CBS-domain"/>
    <property type="match status" value="1"/>
</dbReference>
<gene>
    <name evidence="4" type="ORF">A2V92_05105</name>
</gene>
<comment type="caution">
    <text evidence="4">The sequence shown here is derived from an EMBL/GenBank/DDBJ whole genome shotgun (WGS) entry which is preliminary data.</text>
</comment>
<dbReference type="Proteomes" id="UP000179344">
    <property type="component" value="Unassembled WGS sequence"/>
</dbReference>
<name>A0A1F6TJL5_9PROT</name>
<protein>
    <recommendedName>
        <fullName evidence="3">CBS domain-containing protein</fullName>
    </recommendedName>
</protein>
<dbReference type="PANTHER" id="PTHR43080:SF2">
    <property type="entry name" value="CBS DOMAIN-CONTAINING PROTEIN"/>
    <property type="match status" value="1"/>
</dbReference>
<feature type="domain" description="CBS" evidence="3">
    <location>
        <begin position="11"/>
        <end position="66"/>
    </location>
</feature>